<name>A0A917W4M6_9ACTN</name>
<evidence type="ECO:0000313" key="9">
    <source>
        <dbReference type="Proteomes" id="UP000613840"/>
    </source>
</evidence>
<comment type="caution">
    <text evidence="8">The sequence shown here is derived from an EMBL/GenBank/DDBJ whole genome shotgun (WGS) entry which is preliminary data.</text>
</comment>
<dbReference type="InterPro" id="IPR001261">
    <property type="entry name" value="ArgE/DapE_CS"/>
</dbReference>
<evidence type="ECO:0000256" key="1">
    <source>
        <dbReference type="ARBA" id="ARBA00001947"/>
    </source>
</evidence>
<dbReference type="AlphaFoldDB" id="A0A917W4M6"/>
<keyword evidence="9" id="KW-1185">Reference proteome</keyword>
<dbReference type="InterPro" id="IPR002933">
    <property type="entry name" value="Peptidase_M20"/>
</dbReference>
<evidence type="ECO:0000256" key="2">
    <source>
        <dbReference type="ARBA" id="ARBA00006247"/>
    </source>
</evidence>
<evidence type="ECO:0000256" key="4">
    <source>
        <dbReference type="ARBA" id="ARBA00022801"/>
    </source>
</evidence>
<keyword evidence="5" id="KW-0862">Zinc</keyword>
<reference evidence="8" key="1">
    <citation type="journal article" date="2014" name="Int. J. Syst. Evol. Microbiol.">
        <title>Complete genome sequence of Corynebacterium casei LMG S-19264T (=DSM 44701T), isolated from a smear-ripened cheese.</title>
        <authorList>
            <consortium name="US DOE Joint Genome Institute (JGI-PGF)"/>
            <person name="Walter F."/>
            <person name="Albersmeier A."/>
            <person name="Kalinowski J."/>
            <person name="Ruckert C."/>
        </authorList>
    </citation>
    <scope>NUCLEOTIDE SEQUENCE</scope>
    <source>
        <strain evidence="8">CGMCC 4.7306</strain>
    </source>
</reference>
<organism evidence="8 9">
    <name type="scientific">Microlunatus endophyticus</name>
    <dbReference type="NCBI Taxonomy" id="1716077"/>
    <lineage>
        <taxon>Bacteria</taxon>
        <taxon>Bacillati</taxon>
        <taxon>Actinomycetota</taxon>
        <taxon>Actinomycetes</taxon>
        <taxon>Propionibacteriales</taxon>
        <taxon>Propionibacteriaceae</taxon>
        <taxon>Microlunatus</taxon>
    </lineage>
</organism>
<evidence type="ECO:0000259" key="7">
    <source>
        <dbReference type="Pfam" id="PF07687"/>
    </source>
</evidence>
<dbReference type="RefSeq" id="WP_188895343.1">
    <property type="nucleotide sequence ID" value="NZ_BMMZ01000004.1"/>
</dbReference>
<dbReference type="InterPro" id="IPR036264">
    <property type="entry name" value="Bact_exopeptidase_dim_dom"/>
</dbReference>
<dbReference type="GO" id="GO:0046872">
    <property type="term" value="F:metal ion binding"/>
    <property type="evidence" value="ECO:0007669"/>
    <property type="project" value="UniProtKB-KW"/>
</dbReference>
<dbReference type="PROSITE" id="PS00759">
    <property type="entry name" value="ARGE_DAPE_CPG2_2"/>
    <property type="match status" value="1"/>
</dbReference>
<sequence length="431" mass="45771">MLPSDPDRPAEPARLAVLDRFLDDHRGQLLALAEDLVAVDSQIPPYGDEVAIVGVVRQRLRDLGLPVGDILAADPDRPNLVATLPGTGSADDQQRGGRRGRRLMLSGHLDTKPVGPARDQWRTDPLVPEVMDGILYGLGTADMKAACAAMIMATHAVREAWGPVAGDVTLALLADEEAGSRFGARYVAPLIAARADACLIGEPGGWQHDYQALHLVSRGLFAFMIEVRGTQLHSSLSDRMPAVNATVKLAELITDLDRWTGLTYQPHPLGESGPTLNVGVLVEGGVSYGTIAGRARFGCDLRALPGMTPESILVDLRKWLDARMAADPDLDAVIIPAPELEWIPPSEIAADHPLVATVTGASDAVLGRVPPLSVFPGATDAPWFDLAGLPTIPSFGPGVLTWCHGPNEHVAVTAIEQAAKLYARSIVGFCS</sequence>
<reference evidence="8" key="2">
    <citation type="submission" date="2020-09" db="EMBL/GenBank/DDBJ databases">
        <authorList>
            <person name="Sun Q."/>
            <person name="Zhou Y."/>
        </authorList>
    </citation>
    <scope>NUCLEOTIDE SEQUENCE</scope>
    <source>
        <strain evidence="8">CGMCC 4.7306</strain>
    </source>
</reference>
<evidence type="ECO:0000256" key="3">
    <source>
        <dbReference type="ARBA" id="ARBA00022723"/>
    </source>
</evidence>
<proteinExistence type="inferred from homology"/>
<accession>A0A917W4M6</accession>
<protein>
    <submittedName>
        <fullName evidence="8">Acetylornithine deacetylase</fullName>
    </submittedName>
</protein>
<dbReference type="InterPro" id="IPR011650">
    <property type="entry name" value="Peptidase_M20_dimer"/>
</dbReference>
<dbReference type="PANTHER" id="PTHR43808">
    <property type="entry name" value="ACETYLORNITHINE DEACETYLASE"/>
    <property type="match status" value="1"/>
</dbReference>
<feature type="domain" description="Peptidase M20 dimerisation" evidence="7">
    <location>
        <begin position="218"/>
        <end position="325"/>
    </location>
</feature>
<dbReference type="Pfam" id="PF07687">
    <property type="entry name" value="M20_dimer"/>
    <property type="match status" value="1"/>
</dbReference>
<dbReference type="PANTHER" id="PTHR43808:SF8">
    <property type="entry name" value="PEPTIDASE M20 DIMERISATION DOMAIN-CONTAINING PROTEIN"/>
    <property type="match status" value="1"/>
</dbReference>
<dbReference type="InterPro" id="IPR050072">
    <property type="entry name" value="Peptidase_M20A"/>
</dbReference>
<comment type="similarity">
    <text evidence="2">Belongs to the peptidase M20A family.</text>
</comment>
<evidence type="ECO:0000256" key="5">
    <source>
        <dbReference type="ARBA" id="ARBA00022833"/>
    </source>
</evidence>
<evidence type="ECO:0000313" key="8">
    <source>
        <dbReference type="EMBL" id="GGL62962.1"/>
    </source>
</evidence>
<comment type="cofactor">
    <cofactor evidence="1">
        <name>Zn(2+)</name>
        <dbReference type="ChEBI" id="CHEBI:29105"/>
    </cofactor>
</comment>
<keyword evidence="3" id="KW-0479">Metal-binding</keyword>
<dbReference type="Proteomes" id="UP000613840">
    <property type="component" value="Unassembled WGS sequence"/>
</dbReference>
<feature type="region of interest" description="Disordered" evidence="6">
    <location>
        <begin position="81"/>
        <end position="121"/>
    </location>
</feature>
<dbReference type="Pfam" id="PF01546">
    <property type="entry name" value="Peptidase_M20"/>
    <property type="match status" value="1"/>
</dbReference>
<evidence type="ECO:0000256" key="6">
    <source>
        <dbReference type="SAM" id="MobiDB-lite"/>
    </source>
</evidence>
<keyword evidence="4" id="KW-0378">Hydrolase</keyword>
<dbReference type="GO" id="GO:0016787">
    <property type="term" value="F:hydrolase activity"/>
    <property type="evidence" value="ECO:0007669"/>
    <property type="project" value="UniProtKB-KW"/>
</dbReference>
<dbReference type="Gene3D" id="3.40.630.10">
    <property type="entry name" value="Zn peptidases"/>
    <property type="match status" value="2"/>
</dbReference>
<gene>
    <name evidence="8" type="ORF">GCM10011575_21810</name>
</gene>
<dbReference type="SUPFAM" id="SSF53187">
    <property type="entry name" value="Zn-dependent exopeptidases"/>
    <property type="match status" value="1"/>
</dbReference>
<dbReference type="EMBL" id="BMMZ01000004">
    <property type="protein sequence ID" value="GGL62962.1"/>
    <property type="molecule type" value="Genomic_DNA"/>
</dbReference>
<dbReference type="SUPFAM" id="SSF55031">
    <property type="entry name" value="Bacterial exopeptidase dimerisation domain"/>
    <property type="match status" value="1"/>
</dbReference>